<dbReference type="EMBL" id="CAKOFQ010006682">
    <property type="protein sequence ID" value="CAH1959446.1"/>
    <property type="molecule type" value="Genomic_DNA"/>
</dbReference>
<dbReference type="OrthoDB" id="7615241at2759"/>
<evidence type="ECO:0000313" key="1">
    <source>
        <dbReference type="EMBL" id="CAH1959446.1"/>
    </source>
</evidence>
<dbReference type="Proteomes" id="UP001152888">
    <property type="component" value="Unassembled WGS sequence"/>
</dbReference>
<gene>
    <name evidence="1" type="ORF">ACAOBT_LOCUS3175</name>
</gene>
<accession>A0A9P0JQV1</accession>
<protein>
    <recommendedName>
        <fullName evidence="3">BED-type domain-containing protein</fullName>
    </recommendedName>
</protein>
<proteinExistence type="predicted"/>
<dbReference type="AlphaFoldDB" id="A0A9P0JQV1"/>
<sequence length="148" mass="15866">MIRLPELPSLSPPKTAASLSPAGWVLSSDAVAVGWFGDSPPLEPVAAVDALDAVSRKSQPGPVNASMSLVLSASVATPESESVMKKMTVDYLKLGFIPSLPDKQSPLCLLCNKVLGNDAMKPSKLQDHLTRCHPDETERFEILSNTRR</sequence>
<evidence type="ECO:0000313" key="2">
    <source>
        <dbReference type="Proteomes" id="UP001152888"/>
    </source>
</evidence>
<organism evidence="1 2">
    <name type="scientific">Acanthoscelides obtectus</name>
    <name type="common">Bean weevil</name>
    <name type="synonym">Bruchus obtectus</name>
    <dbReference type="NCBI Taxonomy" id="200917"/>
    <lineage>
        <taxon>Eukaryota</taxon>
        <taxon>Metazoa</taxon>
        <taxon>Ecdysozoa</taxon>
        <taxon>Arthropoda</taxon>
        <taxon>Hexapoda</taxon>
        <taxon>Insecta</taxon>
        <taxon>Pterygota</taxon>
        <taxon>Neoptera</taxon>
        <taxon>Endopterygota</taxon>
        <taxon>Coleoptera</taxon>
        <taxon>Polyphaga</taxon>
        <taxon>Cucujiformia</taxon>
        <taxon>Chrysomeloidea</taxon>
        <taxon>Chrysomelidae</taxon>
        <taxon>Bruchinae</taxon>
        <taxon>Bruchini</taxon>
        <taxon>Acanthoscelides</taxon>
    </lineage>
</organism>
<comment type="caution">
    <text evidence="1">The sequence shown here is derived from an EMBL/GenBank/DDBJ whole genome shotgun (WGS) entry which is preliminary data.</text>
</comment>
<keyword evidence="2" id="KW-1185">Reference proteome</keyword>
<evidence type="ECO:0008006" key="3">
    <source>
        <dbReference type="Google" id="ProtNLM"/>
    </source>
</evidence>
<name>A0A9P0JQV1_ACAOB</name>
<reference evidence="1" key="1">
    <citation type="submission" date="2022-03" db="EMBL/GenBank/DDBJ databases">
        <authorList>
            <person name="Sayadi A."/>
        </authorList>
    </citation>
    <scope>NUCLEOTIDE SEQUENCE</scope>
</reference>